<dbReference type="EMBL" id="WKPR01000022">
    <property type="protein sequence ID" value="MSB21463.1"/>
    <property type="molecule type" value="Genomic_DNA"/>
</dbReference>
<dbReference type="RefSeq" id="WP_172697987.1">
    <property type="nucleotide sequence ID" value="NZ_WKPR01000022.1"/>
</dbReference>
<protein>
    <submittedName>
        <fullName evidence="1">Uncharacterized protein</fullName>
    </submittedName>
</protein>
<gene>
    <name evidence="1" type="ORF">GKE97_18375</name>
</gene>
<comment type="caution">
    <text evidence="1">The sequence shown here is derived from an EMBL/GenBank/DDBJ whole genome shotgun (WGS) entry which is preliminary data.</text>
</comment>
<evidence type="ECO:0000313" key="1">
    <source>
        <dbReference type="EMBL" id="MSB21463.1"/>
    </source>
</evidence>
<sequence>MLDKNGVEIKTGDIVEISGAYFKNDNGLYFVTHSPGDPTWSGRDYSLKRISKYGKISKAKYNLCFWPISVFVSDRFKAAQATSWNREHATIEVKPPCKDMSEVIAFFQAQAAELAESVRRSTWNLGESHPSVQREKIMLAHYTALAQALMN</sequence>
<dbReference type="Proteomes" id="UP000434475">
    <property type="component" value="Unassembled WGS sequence"/>
</dbReference>
<proteinExistence type="predicted"/>
<organism evidence="1 2">
    <name type="scientific">Flavonifractor plautii</name>
    <name type="common">Fusobacterium plautii</name>
    <dbReference type="NCBI Taxonomy" id="292800"/>
    <lineage>
        <taxon>Bacteria</taxon>
        <taxon>Bacillati</taxon>
        <taxon>Bacillota</taxon>
        <taxon>Clostridia</taxon>
        <taxon>Eubacteriales</taxon>
        <taxon>Oscillospiraceae</taxon>
        <taxon>Flavonifractor</taxon>
    </lineage>
</organism>
<dbReference type="AlphaFoldDB" id="A0A6I2R7G9"/>
<name>A0A6I2R7G9_FLAPL</name>
<reference evidence="1 2" key="1">
    <citation type="journal article" date="2019" name="Nat. Med.">
        <title>A library of human gut bacterial isolates paired with longitudinal multiomics data enables mechanistic microbiome research.</title>
        <authorList>
            <person name="Poyet M."/>
            <person name="Groussin M."/>
            <person name="Gibbons S.M."/>
            <person name="Avila-Pacheco J."/>
            <person name="Jiang X."/>
            <person name="Kearney S.M."/>
            <person name="Perrotta A.R."/>
            <person name="Berdy B."/>
            <person name="Zhao S."/>
            <person name="Lieberman T.D."/>
            <person name="Swanson P.K."/>
            <person name="Smith M."/>
            <person name="Roesemann S."/>
            <person name="Alexander J.E."/>
            <person name="Rich S.A."/>
            <person name="Livny J."/>
            <person name="Vlamakis H."/>
            <person name="Clish C."/>
            <person name="Bullock K."/>
            <person name="Deik A."/>
            <person name="Scott J."/>
            <person name="Pierce K.A."/>
            <person name="Xavier R.J."/>
            <person name="Alm E.J."/>
        </authorList>
    </citation>
    <scope>NUCLEOTIDE SEQUENCE [LARGE SCALE GENOMIC DNA]</scope>
    <source>
        <strain evidence="1 2">BIOML-A2</strain>
    </source>
</reference>
<evidence type="ECO:0000313" key="2">
    <source>
        <dbReference type="Proteomes" id="UP000434475"/>
    </source>
</evidence>
<accession>A0A6I2R7G9</accession>